<dbReference type="Pfam" id="PF03853">
    <property type="entry name" value="YjeF_N"/>
    <property type="match status" value="2"/>
</dbReference>
<keyword evidence="16" id="KW-0456">Lyase</keyword>
<dbReference type="HAMAP" id="MF_01966">
    <property type="entry name" value="NADHX_epimerase"/>
    <property type="match status" value="1"/>
</dbReference>
<evidence type="ECO:0000259" key="21">
    <source>
        <dbReference type="PROSITE" id="PS51383"/>
    </source>
</evidence>
<keyword evidence="11" id="KW-0460">Magnesium</keyword>
<dbReference type="InterPro" id="IPR017953">
    <property type="entry name" value="Carbohydrate_kinase_pred_CS"/>
</dbReference>
<dbReference type="SUPFAM" id="SSF53613">
    <property type="entry name" value="Ribokinase-like"/>
    <property type="match status" value="1"/>
</dbReference>
<dbReference type="PROSITE" id="PS01050">
    <property type="entry name" value="YJEF_C_2"/>
    <property type="match status" value="1"/>
</dbReference>
<dbReference type="InterPro" id="IPR004568">
    <property type="entry name" value="Ppantetheine-prot_Trfase_dom"/>
</dbReference>
<evidence type="ECO:0000256" key="6">
    <source>
        <dbReference type="ARBA" id="ARBA00022679"/>
    </source>
</evidence>
<evidence type="ECO:0000256" key="8">
    <source>
        <dbReference type="ARBA" id="ARBA00022741"/>
    </source>
</evidence>
<dbReference type="SUPFAM" id="SSF56214">
    <property type="entry name" value="4'-phosphopantetheinyl transferase"/>
    <property type="match status" value="1"/>
</dbReference>
<evidence type="ECO:0000256" key="5">
    <source>
        <dbReference type="ARBA" id="ARBA00022516"/>
    </source>
</evidence>
<dbReference type="EMBL" id="CAEZUP010000013">
    <property type="protein sequence ID" value="CAB4602365.1"/>
    <property type="molecule type" value="Genomic_DNA"/>
</dbReference>
<evidence type="ECO:0000256" key="17">
    <source>
        <dbReference type="ARBA" id="ARBA00025153"/>
    </source>
</evidence>
<keyword evidence="6" id="KW-0808">Transferase</keyword>
<evidence type="ECO:0000256" key="2">
    <source>
        <dbReference type="ARBA" id="ARBA00006001"/>
    </source>
</evidence>
<comment type="catalytic activity">
    <reaction evidence="19">
        <text>(6S)-NADHX + ADP = AMP + phosphate + NADH + H(+)</text>
        <dbReference type="Rhea" id="RHEA:32223"/>
        <dbReference type="ChEBI" id="CHEBI:15378"/>
        <dbReference type="ChEBI" id="CHEBI:43474"/>
        <dbReference type="ChEBI" id="CHEBI:57945"/>
        <dbReference type="ChEBI" id="CHEBI:64074"/>
        <dbReference type="ChEBI" id="CHEBI:456215"/>
        <dbReference type="ChEBI" id="CHEBI:456216"/>
        <dbReference type="EC" id="4.2.1.136"/>
    </reaction>
</comment>
<evidence type="ECO:0000256" key="10">
    <source>
        <dbReference type="ARBA" id="ARBA00022840"/>
    </source>
</evidence>
<evidence type="ECO:0000256" key="12">
    <source>
        <dbReference type="ARBA" id="ARBA00022857"/>
    </source>
</evidence>
<comment type="cofactor">
    <cofactor evidence="1">
        <name>K(+)</name>
        <dbReference type="ChEBI" id="CHEBI:29103"/>
    </cofactor>
</comment>
<evidence type="ECO:0000259" key="22">
    <source>
        <dbReference type="PROSITE" id="PS51385"/>
    </source>
</evidence>
<feature type="domain" description="YjeF C-terminal" evidence="21">
    <location>
        <begin position="339"/>
        <end position="605"/>
    </location>
</feature>
<dbReference type="Gene3D" id="3.40.1190.20">
    <property type="match status" value="1"/>
</dbReference>
<dbReference type="GO" id="GO:0008897">
    <property type="term" value="F:holo-[acyl-carrier-protein] synthase activity"/>
    <property type="evidence" value="ECO:0007669"/>
    <property type="project" value="InterPro"/>
</dbReference>
<keyword evidence="9" id="KW-0276">Fatty acid metabolism</keyword>
<dbReference type="NCBIfam" id="TIGR00556">
    <property type="entry name" value="pantethn_trn"/>
    <property type="match status" value="1"/>
</dbReference>
<keyword evidence="7" id="KW-0479">Metal-binding</keyword>
<reference evidence="23" key="1">
    <citation type="submission" date="2020-05" db="EMBL/GenBank/DDBJ databases">
        <authorList>
            <person name="Chiriac C."/>
            <person name="Salcher M."/>
            <person name="Ghai R."/>
            <person name="Kavagutti S V."/>
        </authorList>
    </citation>
    <scope>NUCLEOTIDE SEQUENCE</scope>
</reference>
<gene>
    <name evidence="23" type="ORF">UFOPK1835_00511</name>
</gene>
<dbReference type="InterPro" id="IPR002582">
    <property type="entry name" value="ACPS"/>
</dbReference>
<proteinExistence type="inferred from homology"/>
<keyword evidence="13" id="KW-0520">NAD</keyword>
<evidence type="ECO:0000256" key="19">
    <source>
        <dbReference type="ARBA" id="ARBA00048238"/>
    </source>
</evidence>
<protein>
    <recommendedName>
        <fullName evidence="4">ADP-dependent NAD(P)H-hydrate dehydratase</fullName>
        <ecNumber evidence="4">4.2.1.136</ecNumber>
    </recommendedName>
    <alternativeName>
        <fullName evidence="18">Nicotinamide nucleotide repair protein</fullName>
    </alternativeName>
</protein>
<evidence type="ECO:0000313" key="23">
    <source>
        <dbReference type="EMBL" id="CAB4602365.1"/>
    </source>
</evidence>
<dbReference type="InterPro" id="IPR037143">
    <property type="entry name" value="4-PPantetheinyl_Trfase_dom_sf"/>
</dbReference>
<dbReference type="NCBIfam" id="NF000832">
    <property type="entry name" value="PRK00070.3-2"/>
    <property type="match status" value="1"/>
</dbReference>
<dbReference type="GO" id="GO:0110051">
    <property type="term" value="P:metabolite repair"/>
    <property type="evidence" value="ECO:0007669"/>
    <property type="project" value="TreeGrafter"/>
</dbReference>
<dbReference type="PANTHER" id="PTHR12592:SF0">
    <property type="entry name" value="ATP-DEPENDENT (S)-NAD(P)H-HYDRATE DEHYDRATASE"/>
    <property type="match status" value="1"/>
</dbReference>
<dbReference type="EC" id="4.2.1.136" evidence="4"/>
<sequence length="615" mass="62468">MILGIGVDLVDLDRFRAVLERRPGMIARLFTDAEREYAERRNDSVERYAVRFAAKEAALKSMGVGMGAADWHDMEVARDDSGRPSLIVRGRAAALATSLGISRWELALTHSDLVAQAIVVADSGRPAPDPGAARLAGPGRGLAVSAVPVAAVPVSGPIVTPTEMAAIDRAAPEPVDVLIGRAGSAVARAAIRMMGGTYGRRVVVVAGKGNNGNDGRNAAVKLRARGVRVIVIDAASAPETLPECDLVIDAAYGTGFAGTYDAPVPCADSLVLAVDIPSGIDGLTGIAAGRVLQADETVTFAALKPGLLFADGLKLSGRCRVADIGLPVGGRSPRADLIGSDFVEGWLPGRQLHANKWDNAVWIVAGSPGMGGAAALCSAAAARTGAGYVRVSTPGGAAADLPLESVRVDVPATGWASEVVAGLGRFGALVIGNGLGTTDEARDNIRQVVAAAAGRGLPTVVDADGLTALGAEASRFVGPTTVLTPHDREYARLAGHAPGPDRIAAARDLAAATGAVVLLKGGATVIASPDGDVLVSAEGDQRLATAGTGDVLAGIIGALLACGMDPFRAAASGAFIHGRAAALGWERGLVASDISGYVPAVLGEFIPDHPRRNHA</sequence>
<keyword evidence="10" id="KW-0067">ATP-binding</keyword>
<dbReference type="GO" id="GO:0052855">
    <property type="term" value="F:ADP-dependent NAD(P)H-hydrate dehydratase activity"/>
    <property type="evidence" value="ECO:0007669"/>
    <property type="project" value="UniProtKB-EC"/>
</dbReference>
<name>A0A6J6GTV7_9ZZZZ</name>
<evidence type="ECO:0000256" key="13">
    <source>
        <dbReference type="ARBA" id="ARBA00023027"/>
    </source>
</evidence>
<evidence type="ECO:0000256" key="14">
    <source>
        <dbReference type="ARBA" id="ARBA00023098"/>
    </source>
</evidence>
<evidence type="ECO:0000256" key="4">
    <source>
        <dbReference type="ARBA" id="ARBA00013129"/>
    </source>
</evidence>
<dbReference type="GO" id="GO:0006633">
    <property type="term" value="P:fatty acid biosynthetic process"/>
    <property type="evidence" value="ECO:0007669"/>
    <property type="project" value="UniProtKB-KW"/>
</dbReference>
<dbReference type="InterPro" id="IPR029056">
    <property type="entry name" value="Ribokinase-like"/>
</dbReference>
<comment type="similarity">
    <text evidence="3">In the C-terminal section; belongs to the NnrD/CARKD family.</text>
</comment>
<evidence type="ECO:0000256" key="1">
    <source>
        <dbReference type="ARBA" id="ARBA00001958"/>
    </source>
</evidence>
<dbReference type="AlphaFoldDB" id="A0A6J6GTV7"/>
<dbReference type="Gene3D" id="3.40.50.10260">
    <property type="entry name" value="YjeF N-terminal domain"/>
    <property type="match status" value="2"/>
</dbReference>
<feature type="domain" description="YjeF N-terminal" evidence="22">
    <location>
        <begin position="164"/>
        <end position="332"/>
    </location>
</feature>
<dbReference type="HAMAP" id="MF_00101">
    <property type="entry name" value="AcpS"/>
    <property type="match status" value="1"/>
</dbReference>
<keyword evidence="12" id="KW-0521">NADP</keyword>
<dbReference type="PROSITE" id="PS51383">
    <property type="entry name" value="YJEF_C_3"/>
    <property type="match status" value="1"/>
</dbReference>
<dbReference type="PANTHER" id="PTHR12592">
    <property type="entry name" value="ATP-DEPENDENT (S)-NAD(P)H-HYDRATE DEHYDRATASE FAMILY MEMBER"/>
    <property type="match status" value="1"/>
</dbReference>
<dbReference type="InterPro" id="IPR008278">
    <property type="entry name" value="4-PPantetheinyl_Trfase_dom"/>
</dbReference>
<evidence type="ECO:0000256" key="20">
    <source>
        <dbReference type="ARBA" id="ARBA00049209"/>
    </source>
</evidence>
<dbReference type="GO" id="GO:0052856">
    <property type="term" value="F:NAD(P)HX epimerase activity"/>
    <property type="evidence" value="ECO:0007669"/>
    <property type="project" value="TreeGrafter"/>
</dbReference>
<evidence type="ECO:0000256" key="11">
    <source>
        <dbReference type="ARBA" id="ARBA00022842"/>
    </source>
</evidence>
<dbReference type="InterPro" id="IPR004443">
    <property type="entry name" value="YjeF_N_dom"/>
</dbReference>
<dbReference type="GO" id="GO:0005524">
    <property type="term" value="F:ATP binding"/>
    <property type="evidence" value="ECO:0007669"/>
    <property type="project" value="UniProtKB-KW"/>
</dbReference>
<dbReference type="HAMAP" id="MF_01965">
    <property type="entry name" value="NADHX_dehydratase"/>
    <property type="match status" value="1"/>
</dbReference>
<evidence type="ECO:0000256" key="3">
    <source>
        <dbReference type="ARBA" id="ARBA00009524"/>
    </source>
</evidence>
<dbReference type="Pfam" id="PF01648">
    <property type="entry name" value="ACPS"/>
    <property type="match status" value="1"/>
</dbReference>
<dbReference type="SUPFAM" id="SSF64153">
    <property type="entry name" value="YjeF N-terminal domain-like"/>
    <property type="match status" value="1"/>
</dbReference>
<evidence type="ECO:0000256" key="7">
    <source>
        <dbReference type="ARBA" id="ARBA00022723"/>
    </source>
</evidence>
<dbReference type="Pfam" id="PF01256">
    <property type="entry name" value="Carb_kinase"/>
    <property type="match status" value="1"/>
</dbReference>
<evidence type="ECO:0000256" key="9">
    <source>
        <dbReference type="ARBA" id="ARBA00022832"/>
    </source>
</evidence>
<comment type="function">
    <text evidence="17">Bifunctional enzyme that catalyzes the epimerization of the S- and R-forms of NAD(P)HX and the dehydration of the S-form of NAD(P)HX at the expense of ADP, which is converted to AMP. This allows the repair of both epimers of NAD(P)HX, a damaged form of NAD(P)H that is a result of enzymatic or heat-dependent hydration.</text>
</comment>
<dbReference type="InterPro" id="IPR000631">
    <property type="entry name" value="CARKD"/>
</dbReference>
<keyword evidence="15" id="KW-0275">Fatty acid biosynthesis</keyword>
<dbReference type="InterPro" id="IPR036652">
    <property type="entry name" value="YjeF_N_dom_sf"/>
</dbReference>
<evidence type="ECO:0000256" key="18">
    <source>
        <dbReference type="ARBA" id="ARBA00032624"/>
    </source>
</evidence>
<dbReference type="Gene3D" id="3.90.470.20">
    <property type="entry name" value="4'-phosphopantetheinyl transferase domain"/>
    <property type="match status" value="1"/>
</dbReference>
<keyword evidence="14" id="KW-0443">Lipid metabolism</keyword>
<evidence type="ECO:0000256" key="15">
    <source>
        <dbReference type="ARBA" id="ARBA00023160"/>
    </source>
</evidence>
<comment type="similarity">
    <text evidence="2">In the N-terminal section; belongs to the NnrE/AIBP family.</text>
</comment>
<dbReference type="CDD" id="cd01171">
    <property type="entry name" value="YXKO-related"/>
    <property type="match status" value="1"/>
</dbReference>
<comment type="catalytic activity">
    <reaction evidence="20">
        <text>(6S)-NADPHX + ADP = AMP + phosphate + NADPH + H(+)</text>
        <dbReference type="Rhea" id="RHEA:32235"/>
        <dbReference type="ChEBI" id="CHEBI:15378"/>
        <dbReference type="ChEBI" id="CHEBI:43474"/>
        <dbReference type="ChEBI" id="CHEBI:57783"/>
        <dbReference type="ChEBI" id="CHEBI:64076"/>
        <dbReference type="ChEBI" id="CHEBI:456215"/>
        <dbReference type="ChEBI" id="CHEBI:456216"/>
        <dbReference type="EC" id="4.2.1.136"/>
    </reaction>
</comment>
<dbReference type="GO" id="GO:0000287">
    <property type="term" value="F:magnesium ion binding"/>
    <property type="evidence" value="ECO:0007669"/>
    <property type="project" value="InterPro"/>
</dbReference>
<dbReference type="NCBIfam" id="TIGR00196">
    <property type="entry name" value="yjeF_cterm"/>
    <property type="match status" value="1"/>
</dbReference>
<evidence type="ECO:0000256" key="16">
    <source>
        <dbReference type="ARBA" id="ARBA00023239"/>
    </source>
</evidence>
<accession>A0A6J6GTV7</accession>
<keyword evidence="5" id="KW-0444">Lipid biosynthesis</keyword>
<dbReference type="PROSITE" id="PS51385">
    <property type="entry name" value="YJEF_N"/>
    <property type="match status" value="1"/>
</dbReference>
<organism evidence="23">
    <name type="scientific">freshwater metagenome</name>
    <dbReference type="NCBI Taxonomy" id="449393"/>
    <lineage>
        <taxon>unclassified sequences</taxon>
        <taxon>metagenomes</taxon>
        <taxon>ecological metagenomes</taxon>
    </lineage>
</organism>
<keyword evidence="8" id="KW-0547">Nucleotide-binding</keyword>